<dbReference type="AlphaFoldDB" id="A0A3L0Y8T7"/>
<dbReference type="InterPro" id="IPR001604">
    <property type="entry name" value="Endo_G_ENPP1-like_dom"/>
</dbReference>
<dbReference type="InterPro" id="IPR044929">
    <property type="entry name" value="DNA/RNA_non-sp_Endonuclease_sf"/>
</dbReference>
<evidence type="ECO:0000256" key="8">
    <source>
        <dbReference type="PIRSR" id="PIRSR640255-1"/>
    </source>
</evidence>
<evidence type="ECO:0000256" key="11">
    <source>
        <dbReference type="SAM" id="SignalP"/>
    </source>
</evidence>
<evidence type="ECO:0000256" key="1">
    <source>
        <dbReference type="ARBA" id="ARBA00001946"/>
    </source>
</evidence>
<dbReference type="GO" id="GO:0003676">
    <property type="term" value="F:nucleic acid binding"/>
    <property type="evidence" value="ECO:0007669"/>
    <property type="project" value="InterPro"/>
</dbReference>
<dbReference type="InterPro" id="IPR018524">
    <property type="entry name" value="DNA/RNA_endonuclease_AS"/>
</dbReference>
<evidence type="ECO:0000256" key="3">
    <source>
        <dbReference type="ARBA" id="ARBA00022722"/>
    </source>
</evidence>
<dbReference type="EMBL" id="RNRV01000005">
    <property type="protein sequence ID" value="MHO03663.1"/>
    <property type="molecule type" value="Genomic_DNA"/>
</dbReference>
<evidence type="ECO:0000259" key="13">
    <source>
        <dbReference type="SMART" id="SM00892"/>
    </source>
</evidence>
<name>A0A3L0Y8T7_ECOLX</name>
<keyword evidence="6 10" id="KW-0378">Hydrolase</keyword>
<dbReference type="SMART" id="SM00477">
    <property type="entry name" value="NUC"/>
    <property type="match status" value="1"/>
</dbReference>
<dbReference type="PROSITE" id="PS01070">
    <property type="entry name" value="NUCLEASE_NON_SPEC"/>
    <property type="match status" value="1"/>
</dbReference>
<gene>
    <name evidence="14" type="ORF">D9F05_04640</name>
</gene>
<evidence type="ECO:0000256" key="10">
    <source>
        <dbReference type="RuleBase" id="RU366055"/>
    </source>
</evidence>
<dbReference type="GO" id="GO:0016787">
    <property type="term" value="F:hydrolase activity"/>
    <property type="evidence" value="ECO:0007669"/>
    <property type="project" value="UniProtKB-KW"/>
</dbReference>
<feature type="binding site" evidence="9">
    <location>
        <position position="138"/>
    </location>
    <ligand>
        <name>Mg(2+)</name>
        <dbReference type="ChEBI" id="CHEBI:18420"/>
        <note>catalytic</note>
    </ligand>
</feature>
<comment type="similarity">
    <text evidence="2 10">Belongs to the DNA/RNA non-specific endonuclease family.</text>
</comment>
<feature type="domain" description="ENPP1-3/EXOG-like endonuclease/phosphodiesterase" evidence="12">
    <location>
        <begin position="45"/>
        <end position="236"/>
    </location>
</feature>
<dbReference type="PANTHER" id="PTHR13966:SF5">
    <property type="entry name" value="ENDONUCLEASE G, MITOCHONDRIAL"/>
    <property type="match status" value="1"/>
</dbReference>
<feature type="signal peptide" evidence="11">
    <location>
        <begin position="1"/>
        <end position="22"/>
    </location>
</feature>
<keyword evidence="4 9" id="KW-0479">Metal-binding</keyword>
<comment type="cofactor">
    <cofactor evidence="1 10">
        <name>Mg(2+)</name>
        <dbReference type="ChEBI" id="CHEBI:18420"/>
    </cofactor>
</comment>
<dbReference type="SMART" id="SM00892">
    <property type="entry name" value="Endonuclease_NS"/>
    <property type="match status" value="1"/>
</dbReference>
<dbReference type="Gene3D" id="3.40.570.10">
    <property type="entry name" value="Extracellular Endonuclease, subunit A"/>
    <property type="match status" value="1"/>
</dbReference>
<feature type="active site" description="Proton acceptor" evidence="8">
    <location>
        <position position="107"/>
    </location>
</feature>
<dbReference type="GO" id="GO:0046872">
    <property type="term" value="F:metal ion binding"/>
    <property type="evidence" value="ECO:0007669"/>
    <property type="project" value="UniProtKB-KW"/>
</dbReference>
<dbReference type="SUPFAM" id="SSF54060">
    <property type="entry name" value="His-Me finger endonucleases"/>
    <property type="match status" value="1"/>
</dbReference>
<feature type="domain" description="DNA/RNA non-specific endonuclease/pyrophosphatase/phosphodiesterase" evidence="13">
    <location>
        <begin position="44"/>
        <end position="236"/>
    </location>
</feature>
<comment type="caution">
    <text evidence="14">The sequence shown here is derived from an EMBL/GenBank/DDBJ whole genome shotgun (WGS) entry which is preliminary data.</text>
</comment>
<evidence type="ECO:0000256" key="6">
    <source>
        <dbReference type="ARBA" id="ARBA00022801"/>
    </source>
</evidence>
<evidence type="ECO:0000256" key="5">
    <source>
        <dbReference type="ARBA" id="ARBA00022759"/>
    </source>
</evidence>
<dbReference type="GO" id="GO:0004519">
    <property type="term" value="F:endonuclease activity"/>
    <property type="evidence" value="ECO:0007669"/>
    <property type="project" value="UniProtKB-UniRule"/>
</dbReference>
<evidence type="ECO:0000256" key="7">
    <source>
        <dbReference type="ARBA" id="ARBA00022842"/>
    </source>
</evidence>
<protein>
    <recommendedName>
        <fullName evidence="10">Endonuclease</fullName>
        <ecNumber evidence="10">3.1.30.-</ecNumber>
    </recommendedName>
</protein>
<accession>A0A3L0Y8T7</accession>
<evidence type="ECO:0000256" key="9">
    <source>
        <dbReference type="PIRSR" id="PIRSR640255-2"/>
    </source>
</evidence>
<dbReference type="Pfam" id="PF01223">
    <property type="entry name" value="Endonuclease_NS"/>
    <property type="match status" value="1"/>
</dbReference>
<keyword evidence="3 10" id="KW-0540">Nuclease</keyword>
<evidence type="ECO:0000256" key="4">
    <source>
        <dbReference type="ARBA" id="ARBA00022723"/>
    </source>
</evidence>
<evidence type="ECO:0000259" key="12">
    <source>
        <dbReference type="SMART" id="SM00477"/>
    </source>
</evidence>
<proteinExistence type="inferred from homology"/>
<sequence>MNNINKLVLAIGFTLTTFPALAAGFQCKDHVKLGVPSQSSQLLCRDGYAAGYNYDTKVADWVSYRMTAASAQGQVPRKDAFAEDREVPVQFRATLADYKGSGYDRGHQAPAADMRSTAATMKQSFLLTNMTPQLPALNQGAWRILEEKTRQWAIAYQDVQVITGPIFTNSDAAIGNGVTVPHAYYRVVMDVANQEAIAFVLPQQNVSASRLADYIVTVDAVEEQTGLDLFAELPDEQEEAMESRLMAMWGN</sequence>
<evidence type="ECO:0000256" key="2">
    <source>
        <dbReference type="ARBA" id="ARBA00010052"/>
    </source>
</evidence>
<keyword evidence="7" id="KW-0460">Magnesium</keyword>
<keyword evidence="11" id="KW-0732">Signal</keyword>
<reference evidence="14" key="1">
    <citation type="submission" date="2018-10" db="EMBL/GenBank/DDBJ databases">
        <authorList>
            <consortium name="NARMS: The National Antimicrobial Resistance Monitoring System"/>
        </authorList>
    </citation>
    <scope>NUCLEOTIDE SEQUENCE [LARGE SCALE GENOMIC DNA]</scope>
    <source>
        <strain evidence="14">CVM N17EC0388</strain>
    </source>
</reference>
<dbReference type="EC" id="3.1.30.-" evidence="10"/>
<dbReference type="InterPro" id="IPR044925">
    <property type="entry name" value="His-Me_finger_sf"/>
</dbReference>
<dbReference type="InterPro" id="IPR020821">
    <property type="entry name" value="ENPP1-3/EXOG-like_nuc-like"/>
</dbReference>
<dbReference type="CDD" id="cd00091">
    <property type="entry name" value="NUC"/>
    <property type="match status" value="1"/>
</dbReference>
<organism evidence="14">
    <name type="scientific">Escherichia coli</name>
    <dbReference type="NCBI Taxonomy" id="562"/>
    <lineage>
        <taxon>Bacteria</taxon>
        <taxon>Pseudomonadati</taxon>
        <taxon>Pseudomonadota</taxon>
        <taxon>Gammaproteobacteria</taxon>
        <taxon>Enterobacterales</taxon>
        <taxon>Enterobacteriaceae</taxon>
        <taxon>Escherichia</taxon>
    </lineage>
</organism>
<dbReference type="PANTHER" id="PTHR13966">
    <property type="entry name" value="ENDONUCLEASE RELATED"/>
    <property type="match status" value="1"/>
</dbReference>
<dbReference type="InterPro" id="IPR040255">
    <property type="entry name" value="Non-specific_endonuclease"/>
</dbReference>
<keyword evidence="5 10" id="KW-0255">Endonuclease</keyword>
<feature type="chain" id="PRO_5018335580" description="Endonuclease" evidence="11">
    <location>
        <begin position="23"/>
        <end position="251"/>
    </location>
</feature>
<evidence type="ECO:0000313" key="14">
    <source>
        <dbReference type="EMBL" id="MHO03663.1"/>
    </source>
</evidence>